<evidence type="ECO:0000256" key="8">
    <source>
        <dbReference type="SAM" id="Coils"/>
    </source>
</evidence>
<keyword evidence="7" id="KW-0998">Cell outer membrane</keyword>
<evidence type="ECO:0000256" key="9">
    <source>
        <dbReference type="SAM" id="Phobius"/>
    </source>
</evidence>
<comment type="subcellular location">
    <subcellularLocation>
        <location evidence="1">Cell outer membrane</location>
    </subcellularLocation>
</comment>
<evidence type="ECO:0000256" key="4">
    <source>
        <dbReference type="ARBA" id="ARBA00022452"/>
    </source>
</evidence>
<dbReference type="GO" id="GO:0015288">
    <property type="term" value="F:porin activity"/>
    <property type="evidence" value="ECO:0007669"/>
    <property type="project" value="TreeGrafter"/>
</dbReference>
<keyword evidence="9" id="KW-1133">Transmembrane helix</keyword>
<comment type="similarity">
    <text evidence="2">Belongs to the outer membrane factor (OMF) (TC 1.B.17) family.</text>
</comment>
<keyword evidence="11" id="KW-1185">Reference proteome</keyword>
<dbReference type="InterPro" id="IPR003423">
    <property type="entry name" value="OMP_efflux"/>
</dbReference>
<dbReference type="RefSeq" id="WP_093393209.1">
    <property type="nucleotide sequence ID" value="NZ_FOUU01000001.1"/>
</dbReference>
<dbReference type="PANTHER" id="PTHR30026:SF13">
    <property type="entry name" value="MEMBRANE EFFLUX PROTEIN, PUTATIVE-RELATED"/>
    <property type="match status" value="1"/>
</dbReference>
<evidence type="ECO:0000256" key="7">
    <source>
        <dbReference type="ARBA" id="ARBA00023237"/>
    </source>
</evidence>
<dbReference type="EMBL" id="FOUU01000001">
    <property type="protein sequence ID" value="SFM48979.1"/>
    <property type="molecule type" value="Genomic_DNA"/>
</dbReference>
<feature type="coiled-coil region" evidence="8">
    <location>
        <begin position="258"/>
        <end position="292"/>
    </location>
</feature>
<evidence type="ECO:0000256" key="3">
    <source>
        <dbReference type="ARBA" id="ARBA00022448"/>
    </source>
</evidence>
<dbReference type="PANTHER" id="PTHR30026">
    <property type="entry name" value="OUTER MEMBRANE PROTEIN TOLC"/>
    <property type="match status" value="1"/>
</dbReference>
<feature type="transmembrane region" description="Helical" evidence="9">
    <location>
        <begin position="12"/>
        <end position="30"/>
    </location>
</feature>
<evidence type="ECO:0000256" key="5">
    <source>
        <dbReference type="ARBA" id="ARBA00022692"/>
    </source>
</evidence>
<dbReference type="STRING" id="39841.SAMN05660836_00491"/>
<accession>A0A1I4R9U0</accession>
<evidence type="ECO:0000313" key="11">
    <source>
        <dbReference type="Proteomes" id="UP000199611"/>
    </source>
</evidence>
<keyword evidence="6 9" id="KW-0472">Membrane</keyword>
<reference evidence="10 11" key="1">
    <citation type="submission" date="2016-10" db="EMBL/GenBank/DDBJ databases">
        <authorList>
            <person name="de Groot N.N."/>
        </authorList>
    </citation>
    <scope>NUCLEOTIDE SEQUENCE [LARGE SCALE GENOMIC DNA]</scope>
    <source>
        <strain evidence="10 11">DSM 9990</strain>
    </source>
</reference>
<dbReference type="GO" id="GO:1990281">
    <property type="term" value="C:efflux pump complex"/>
    <property type="evidence" value="ECO:0007669"/>
    <property type="project" value="TreeGrafter"/>
</dbReference>
<dbReference type="InterPro" id="IPR051906">
    <property type="entry name" value="TolC-like"/>
</dbReference>
<dbReference type="Proteomes" id="UP000199611">
    <property type="component" value="Unassembled WGS sequence"/>
</dbReference>
<proteinExistence type="inferred from homology"/>
<dbReference type="OrthoDB" id="9765575at2"/>
<dbReference type="AlphaFoldDB" id="A0A1I4R9U0"/>
<dbReference type="GO" id="GO:0015562">
    <property type="term" value="F:efflux transmembrane transporter activity"/>
    <property type="evidence" value="ECO:0007669"/>
    <property type="project" value="InterPro"/>
</dbReference>
<sequence length="459" mass="52502">MSGHQRGNKKGCRVRLIRILAIIICIFYPFCSKAEKLSLEECVKRALESYPSLQKSRYEVESSLWRLKEAKLRRWPSMELENLMGIVPDAEGDAITGETIDDEYGFFNKLDVKMALPLVTFGRIGHGIKAAQEALKSQEAAYRSELDEVVLRVHELYYGYLLTSHLMDSTGDLLERFQEAYTIAQERLEKNEPNVTEADVLKLKIGLEGVSKGMRKLERQRQTVIASLLNLIGWDKSEEEFATEDKQLKPVKIKLLDLSEYEEMAKENNARIKQLEAAVQAAKEEYMAEKAKYYPMLLAVGGVKYAVAPGREDQDNPFLNDEYNYFSAGAALAVKWNMNILETRAEVEQKRARYLSLERQLEEARRGIMVKVREAYEKVKETEKNLDSSWEARKAGRALLILNFTNFKFGIGSGKDVFDGLSIYARTAGQYYESVYDYNMAVAQLKQLTGQLYKANNNF</sequence>
<evidence type="ECO:0000256" key="6">
    <source>
        <dbReference type="ARBA" id="ARBA00023136"/>
    </source>
</evidence>
<feature type="coiled-coil region" evidence="8">
    <location>
        <begin position="340"/>
        <end position="367"/>
    </location>
</feature>
<evidence type="ECO:0000313" key="10">
    <source>
        <dbReference type="EMBL" id="SFM48979.1"/>
    </source>
</evidence>
<keyword evidence="8" id="KW-0175">Coiled coil</keyword>
<protein>
    <submittedName>
        <fullName evidence="10">Outer membrane protein TolC</fullName>
    </submittedName>
</protein>
<keyword evidence="3" id="KW-0813">Transport</keyword>
<dbReference type="Pfam" id="PF02321">
    <property type="entry name" value="OEP"/>
    <property type="match status" value="2"/>
</dbReference>
<keyword evidence="4" id="KW-1134">Transmembrane beta strand</keyword>
<evidence type="ECO:0000256" key="2">
    <source>
        <dbReference type="ARBA" id="ARBA00007613"/>
    </source>
</evidence>
<evidence type="ECO:0000256" key="1">
    <source>
        <dbReference type="ARBA" id="ARBA00004442"/>
    </source>
</evidence>
<dbReference type="GO" id="GO:0009279">
    <property type="term" value="C:cell outer membrane"/>
    <property type="evidence" value="ECO:0007669"/>
    <property type="project" value="UniProtKB-SubCell"/>
</dbReference>
<name>A0A1I4R9U0_9BACT</name>
<dbReference type="SUPFAM" id="SSF56954">
    <property type="entry name" value="Outer membrane efflux proteins (OEP)"/>
    <property type="match status" value="1"/>
</dbReference>
<gene>
    <name evidence="10" type="ORF">SAMN05660836_00491</name>
</gene>
<organism evidence="10 11">
    <name type="scientific">Thermodesulforhabdus norvegica</name>
    <dbReference type="NCBI Taxonomy" id="39841"/>
    <lineage>
        <taxon>Bacteria</taxon>
        <taxon>Pseudomonadati</taxon>
        <taxon>Thermodesulfobacteriota</taxon>
        <taxon>Syntrophobacteria</taxon>
        <taxon>Syntrophobacterales</taxon>
        <taxon>Thermodesulforhabdaceae</taxon>
        <taxon>Thermodesulforhabdus</taxon>
    </lineage>
</organism>
<keyword evidence="5 9" id="KW-0812">Transmembrane</keyword>
<dbReference type="Gene3D" id="1.20.1600.10">
    <property type="entry name" value="Outer membrane efflux proteins (OEP)"/>
    <property type="match status" value="1"/>
</dbReference>